<feature type="domain" description="Fumarate lyase N-terminal" evidence="2">
    <location>
        <begin position="13"/>
        <end position="153"/>
    </location>
</feature>
<evidence type="ECO:0000256" key="1">
    <source>
        <dbReference type="SAM" id="MobiDB-lite"/>
    </source>
</evidence>
<dbReference type="InterPro" id="IPR009049">
    <property type="entry name" value="Argininosuccinate_lyase"/>
</dbReference>
<dbReference type="Gene3D" id="3.30.40.10">
    <property type="entry name" value="Zinc/RING finger domain, C3HC4 (zinc finger)"/>
    <property type="match status" value="1"/>
</dbReference>
<dbReference type="Pfam" id="PF00206">
    <property type="entry name" value="Lyase_1"/>
    <property type="match status" value="1"/>
</dbReference>
<protein>
    <submittedName>
        <fullName evidence="3">Argininosuccinate lyase</fullName>
        <ecNumber evidence="3">4.3.2.1</ecNumber>
    </submittedName>
</protein>
<dbReference type="PANTHER" id="PTHR43814">
    <property type="entry name" value="ARGININOSUCCINATE LYASE"/>
    <property type="match status" value="1"/>
</dbReference>
<name>A0ABR2ZML2_9AGAR</name>
<reference evidence="3 4" key="1">
    <citation type="submission" date="2024-05" db="EMBL/GenBank/DDBJ databases">
        <title>A draft genome resource for the thread blight pathogen Marasmius tenuissimus strain MS-2.</title>
        <authorList>
            <person name="Yulfo-Soto G.E."/>
            <person name="Baruah I.K."/>
            <person name="Amoako-Attah I."/>
            <person name="Bukari Y."/>
            <person name="Meinhardt L.W."/>
            <person name="Bailey B.A."/>
            <person name="Cohen S.P."/>
        </authorList>
    </citation>
    <scope>NUCLEOTIDE SEQUENCE [LARGE SCALE GENOMIC DNA]</scope>
    <source>
        <strain evidence="3 4">MS-2</strain>
    </source>
</reference>
<keyword evidence="4" id="KW-1185">Reference proteome</keyword>
<dbReference type="SUPFAM" id="SSF57903">
    <property type="entry name" value="FYVE/PHD zinc finger"/>
    <property type="match status" value="1"/>
</dbReference>
<proteinExistence type="predicted"/>
<dbReference type="Proteomes" id="UP001437256">
    <property type="component" value="Unassembled WGS sequence"/>
</dbReference>
<organism evidence="3 4">
    <name type="scientific">Marasmius tenuissimus</name>
    <dbReference type="NCBI Taxonomy" id="585030"/>
    <lineage>
        <taxon>Eukaryota</taxon>
        <taxon>Fungi</taxon>
        <taxon>Dikarya</taxon>
        <taxon>Basidiomycota</taxon>
        <taxon>Agaricomycotina</taxon>
        <taxon>Agaricomycetes</taxon>
        <taxon>Agaricomycetidae</taxon>
        <taxon>Agaricales</taxon>
        <taxon>Marasmiineae</taxon>
        <taxon>Marasmiaceae</taxon>
        <taxon>Marasmius</taxon>
    </lineage>
</organism>
<evidence type="ECO:0000259" key="2">
    <source>
        <dbReference type="Pfam" id="PF00206"/>
    </source>
</evidence>
<dbReference type="GO" id="GO:0004056">
    <property type="term" value="F:argininosuccinate lyase activity"/>
    <property type="evidence" value="ECO:0007669"/>
    <property type="project" value="UniProtKB-EC"/>
</dbReference>
<dbReference type="Gene3D" id="1.10.275.10">
    <property type="entry name" value="Fumarase/aspartase (N-terminal domain)"/>
    <property type="match status" value="1"/>
</dbReference>
<accession>A0ABR2ZML2</accession>
<sequence length="642" mass="72203">MAEQPTKQKLWGGRFTGKTDPLMHDFNQSLQYDQRMHASDIKGSIAYAKGLRRVGILNEDEERKIIGGLQAVGKEWEDGVFKVQPEDEDIHTVNERRLSELIGPLGGKLHTGRSRNNQVATDMRLWLLEEIKEVRSGLMGLIRVLVERADKEKANAGREHLDSLLAPRPLRRRWVKVKQKKKKTLEYMRDTPHAGKRHLDLLLAPRPLRRTARTKGRGRRGGKAGVVKQTAQKSTGAPAPRVPLGISTVKASPAPKSANKGGKKPIPAKRDIKLKAPQPKIKMHGAAIQHLSGAMGFGVLITTKMGVELYTEQQFLENNENPPVRLLHCITCNHGGKLIDCDHCMGAVCCQCLPDAIVQRLDEGAPLGYFMCPRCHAQEYPTKPYKGFDLLKETLFLQRGSTYRTRTVDPIMGATLILFIYLKDPVVKPGVVLGAIHPLKIWAADDLVYCAVPFDFKDDTSDYLEAMNDVVNQLQDGVLQRVKKIVVVVSTHTDPERGDFHIIPDCGGSVPFDELANVLFPEDLRVQLRARGFWSQLVLLACGSFWRMREPVTQIFDFVKDIGFDHALGFSAQNLQTALTTAFVQHALENFVIHEDRSNYYTHPSRALPHWFPQWNRFVEPFHQGNPRVSMASPTHEPIWGP</sequence>
<dbReference type="InterPro" id="IPR008948">
    <property type="entry name" value="L-Aspartase-like"/>
</dbReference>
<dbReference type="Gene3D" id="1.20.200.10">
    <property type="entry name" value="Fumarase/aspartase (Central domain)"/>
    <property type="match status" value="1"/>
</dbReference>
<dbReference type="InterPro" id="IPR011011">
    <property type="entry name" value="Znf_FYVE_PHD"/>
</dbReference>
<dbReference type="EC" id="4.3.2.1" evidence="3"/>
<comment type="caution">
    <text evidence="3">The sequence shown here is derived from an EMBL/GenBank/DDBJ whole genome shotgun (WGS) entry which is preliminary data.</text>
</comment>
<dbReference type="PANTHER" id="PTHR43814:SF1">
    <property type="entry name" value="ARGININOSUCCINATE LYASE"/>
    <property type="match status" value="1"/>
</dbReference>
<feature type="region of interest" description="Disordered" evidence="1">
    <location>
        <begin position="212"/>
        <end position="268"/>
    </location>
</feature>
<dbReference type="InterPro" id="IPR022761">
    <property type="entry name" value="Fumarate_lyase_N"/>
</dbReference>
<dbReference type="EMBL" id="JBBXMP010000105">
    <property type="protein sequence ID" value="KAL0062434.1"/>
    <property type="molecule type" value="Genomic_DNA"/>
</dbReference>
<evidence type="ECO:0000313" key="3">
    <source>
        <dbReference type="EMBL" id="KAL0062434.1"/>
    </source>
</evidence>
<dbReference type="InterPro" id="IPR024083">
    <property type="entry name" value="Fumarase/histidase_N"/>
</dbReference>
<feature type="compositionally biased region" description="Basic residues" evidence="1">
    <location>
        <begin position="212"/>
        <end position="222"/>
    </location>
</feature>
<dbReference type="InterPro" id="IPR013083">
    <property type="entry name" value="Znf_RING/FYVE/PHD"/>
</dbReference>
<gene>
    <name evidence="3" type="primary">ARG4_2</name>
    <name evidence="3" type="ORF">AAF712_010713</name>
</gene>
<keyword evidence="3" id="KW-0456">Lyase</keyword>
<dbReference type="SUPFAM" id="SSF48557">
    <property type="entry name" value="L-aspartase-like"/>
    <property type="match status" value="1"/>
</dbReference>
<evidence type="ECO:0000313" key="4">
    <source>
        <dbReference type="Proteomes" id="UP001437256"/>
    </source>
</evidence>